<sequence length="152" mass="17642">MKNPSSSSVKSRFTRRFLRALIKINRQKPSSSSSREIFLRYRRIRIAADKAMACVIGSRRAWSRAVLRRIKNQKRKRLADSLRRSNGIHGMKKMVAKEEDEISYEQENELRKLVPGVGAMDLCSMLDETAHYVMCLATQVQVMRKIVDFYST</sequence>
<comment type="caution">
    <text evidence="4">The sequence shown here is derived from an EMBL/GenBank/DDBJ whole genome shotgun (WGS) entry which is preliminary data.</text>
</comment>
<dbReference type="InterPro" id="IPR044660">
    <property type="entry name" value="IBH1-like"/>
</dbReference>
<dbReference type="Proteomes" id="UP001054252">
    <property type="component" value="Unassembled WGS sequence"/>
</dbReference>
<protein>
    <recommendedName>
        <fullName evidence="3">IBH1-like N-terminal domain-containing protein</fullName>
    </recommendedName>
</protein>
<dbReference type="PANTHER" id="PTHR33124:SF40">
    <property type="entry name" value="TRANSCRIPTION FACTOR IBH1"/>
    <property type="match status" value="1"/>
</dbReference>
<name>A0AAV5HGL1_9ROSI</name>
<feature type="domain" description="IBH1-like N-terminal" evidence="3">
    <location>
        <begin position="7"/>
        <end position="73"/>
    </location>
</feature>
<keyword evidence="2" id="KW-0804">Transcription</keyword>
<dbReference type="PANTHER" id="PTHR33124">
    <property type="entry name" value="TRANSCRIPTION FACTOR IBH1-LIKE 1"/>
    <property type="match status" value="1"/>
</dbReference>
<organism evidence="4 5">
    <name type="scientific">Rubroshorea leprosula</name>
    <dbReference type="NCBI Taxonomy" id="152421"/>
    <lineage>
        <taxon>Eukaryota</taxon>
        <taxon>Viridiplantae</taxon>
        <taxon>Streptophyta</taxon>
        <taxon>Embryophyta</taxon>
        <taxon>Tracheophyta</taxon>
        <taxon>Spermatophyta</taxon>
        <taxon>Magnoliopsida</taxon>
        <taxon>eudicotyledons</taxon>
        <taxon>Gunneridae</taxon>
        <taxon>Pentapetalae</taxon>
        <taxon>rosids</taxon>
        <taxon>malvids</taxon>
        <taxon>Malvales</taxon>
        <taxon>Dipterocarpaceae</taxon>
        <taxon>Rubroshorea</taxon>
    </lineage>
</organism>
<gene>
    <name evidence="4" type="ORF">SLEP1_g510</name>
</gene>
<keyword evidence="5" id="KW-1185">Reference proteome</keyword>
<evidence type="ECO:0000313" key="4">
    <source>
        <dbReference type="EMBL" id="GKU85910.1"/>
    </source>
</evidence>
<dbReference type="InterPro" id="IPR059002">
    <property type="entry name" value="IBH1_N"/>
</dbReference>
<evidence type="ECO:0000256" key="2">
    <source>
        <dbReference type="ARBA" id="ARBA00023163"/>
    </source>
</evidence>
<accession>A0AAV5HGL1</accession>
<dbReference type="GO" id="GO:0006355">
    <property type="term" value="P:regulation of DNA-templated transcription"/>
    <property type="evidence" value="ECO:0007669"/>
    <property type="project" value="InterPro"/>
</dbReference>
<evidence type="ECO:0000313" key="5">
    <source>
        <dbReference type="Proteomes" id="UP001054252"/>
    </source>
</evidence>
<keyword evidence="1" id="KW-0805">Transcription regulation</keyword>
<dbReference type="AlphaFoldDB" id="A0AAV5HGL1"/>
<dbReference type="Pfam" id="PF26576">
    <property type="entry name" value="IBH1_N"/>
    <property type="match status" value="1"/>
</dbReference>
<evidence type="ECO:0000256" key="1">
    <source>
        <dbReference type="ARBA" id="ARBA00023015"/>
    </source>
</evidence>
<reference evidence="4 5" key="1">
    <citation type="journal article" date="2021" name="Commun. Biol.">
        <title>The genome of Shorea leprosula (Dipterocarpaceae) highlights the ecological relevance of drought in aseasonal tropical rainforests.</title>
        <authorList>
            <person name="Ng K.K.S."/>
            <person name="Kobayashi M.J."/>
            <person name="Fawcett J.A."/>
            <person name="Hatakeyama M."/>
            <person name="Paape T."/>
            <person name="Ng C.H."/>
            <person name="Ang C.C."/>
            <person name="Tnah L.H."/>
            <person name="Lee C.T."/>
            <person name="Nishiyama T."/>
            <person name="Sese J."/>
            <person name="O'Brien M.J."/>
            <person name="Copetti D."/>
            <person name="Mohd Noor M.I."/>
            <person name="Ong R.C."/>
            <person name="Putra M."/>
            <person name="Sireger I.Z."/>
            <person name="Indrioko S."/>
            <person name="Kosugi Y."/>
            <person name="Izuno A."/>
            <person name="Isagi Y."/>
            <person name="Lee S.L."/>
            <person name="Shimizu K.K."/>
        </authorList>
    </citation>
    <scope>NUCLEOTIDE SEQUENCE [LARGE SCALE GENOMIC DNA]</scope>
    <source>
        <strain evidence="4">214</strain>
    </source>
</reference>
<proteinExistence type="predicted"/>
<dbReference type="EMBL" id="BPVZ01000001">
    <property type="protein sequence ID" value="GKU85910.1"/>
    <property type="molecule type" value="Genomic_DNA"/>
</dbReference>
<evidence type="ECO:0000259" key="3">
    <source>
        <dbReference type="Pfam" id="PF26576"/>
    </source>
</evidence>